<comment type="caution">
    <text evidence="10">The sequence shown here is derived from an EMBL/GenBank/DDBJ whole genome shotgun (WGS) entry which is preliminary data.</text>
</comment>
<dbReference type="Gene3D" id="1.10.530.10">
    <property type="match status" value="1"/>
</dbReference>
<evidence type="ECO:0000313" key="11">
    <source>
        <dbReference type="Proteomes" id="UP001177023"/>
    </source>
</evidence>
<evidence type="ECO:0000256" key="8">
    <source>
        <dbReference type="ARBA" id="ARBA00023295"/>
    </source>
</evidence>
<evidence type="ECO:0000256" key="7">
    <source>
        <dbReference type="ARBA" id="ARBA00023157"/>
    </source>
</evidence>
<proteinExistence type="predicted"/>
<evidence type="ECO:0000256" key="6">
    <source>
        <dbReference type="ARBA" id="ARBA00023022"/>
    </source>
</evidence>
<keyword evidence="8" id="KW-0326">Glycosidase</keyword>
<feature type="non-terminal residue" evidence="10">
    <location>
        <position position="1"/>
    </location>
</feature>
<evidence type="ECO:0000256" key="5">
    <source>
        <dbReference type="ARBA" id="ARBA00022801"/>
    </source>
</evidence>
<name>A0AA36D8W1_9BILA</name>
<dbReference type="PANTHER" id="PTHR11195">
    <property type="entry name" value="DESTABILASE-RELATED"/>
    <property type="match status" value="1"/>
</dbReference>
<dbReference type="Proteomes" id="UP001177023">
    <property type="component" value="Unassembled WGS sequence"/>
</dbReference>
<keyword evidence="7 9" id="KW-1015">Disulfide bond</keyword>
<evidence type="ECO:0000256" key="9">
    <source>
        <dbReference type="PIRSR" id="PIRSR608597-3"/>
    </source>
</evidence>
<dbReference type="EMBL" id="CATQJA010002664">
    <property type="protein sequence ID" value="CAJ0581907.1"/>
    <property type="molecule type" value="Genomic_DNA"/>
</dbReference>
<comment type="catalytic activity">
    <reaction evidence="1">
        <text>Hydrolysis of (1-&gt;4)-beta-linkages between N-acetylmuramic acid and N-acetyl-D-glucosamine residues in a peptidoglycan and between N-acetyl-D-glucosamine residues in chitodextrins.</text>
        <dbReference type="EC" id="3.2.1.17"/>
    </reaction>
</comment>
<keyword evidence="5" id="KW-0378">Hydrolase</keyword>
<keyword evidence="11" id="KW-1185">Reference proteome</keyword>
<reference evidence="10" key="1">
    <citation type="submission" date="2023-06" db="EMBL/GenBank/DDBJ databases">
        <authorList>
            <person name="Delattre M."/>
        </authorList>
    </citation>
    <scope>NUCLEOTIDE SEQUENCE</scope>
    <source>
        <strain evidence="10">AF72</strain>
    </source>
</reference>
<evidence type="ECO:0000313" key="10">
    <source>
        <dbReference type="EMBL" id="CAJ0581907.1"/>
    </source>
</evidence>
<dbReference type="InterPro" id="IPR008597">
    <property type="entry name" value="Invert_lysozyme"/>
</dbReference>
<dbReference type="PROSITE" id="PS51909">
    <property type="entry name" value="LYSOZYME_I"/>
    <property type="match status" value="1"/>
</dbReference>
<dbReference type="Pfam" id="PF05497">
    <property type="entry name" value="Destabilase"/>
    <property type="match status" value="1"/>
</dbReference>
<dbReference type="AlphaFoldDB" id="A0AA36D8W1"/>
<evidence type="ECO:0000256" key="4">
    <source>
        <dbReference type="ARBA" id="ARBA00022638"/>
    </source>
</evidence>
<feature type="disulfide bond" evidence="9">
    <location>
        <begin position="21"/>
        <end position="49"/>
    </location>
</feature>
<accession>A0AA36D8W1</accession>
<dbReference type="PANTHER" id="PTHR11195:SF13">
    <property type="entry name" value="INVERTEBRATE-TYPE LYSOZYME 2-RELATED"/>
    <property type="match status" value="1"/>
</dbReference>
<evidence type="ECO:0000256" key="1">
    <source>
        <dbReference type="ARBA" id="ARBA00000632"/>
    </source>
</evidence>
<evidence type="ECO:0000256" key="2">
    <source>
        <dbReference type="ARBA" id="ARBA00012732"/>
    </source>
</evidence>
<dbReference type="SUPFAM" id="SSF53955">
    <property type="entry name" value="Lysozyme-like"/>
    <property type="match status" value="1"/>
</dbReference>
<dbReference type="GO" id="GO:0050830">
    <property type="term" value="P:defense response to Gram-positive bacterium"/>
    <property type="evidence" value="ECO:0007669"/>
    <property type="project" value="TreeGrafter"/>
</dbReference>
<dbReference type="GO" id="GO:0003796">
    <property type="term" value="F:lysozyme activity"/>
    <property type="evidence" value="ECO:0007669"/>
    <property type="project" value="UniProtKB-EC"/>
</dbReference>
<dbReference type="GO" id="GO:0031640">
    <property type="term" value="P:killing of cells of another organism"/>
    <property type="evidence" value="ECO:0007669"/>
    <property type="project" value="UniProtKB-KW"/>
</dbReference>
<sequence length="99" mass="10693">MDVGSLSCGYFQIKRPYYIDCGTPGKKSGESLDTAWKRCADDLSCATKCVQSYVARYKGGCPGKSACEQMARLHNGGPAGCKTSATNNYWNAVKKCCKC</sequence>
<evidence type="ECO:0000256" key="3">
    <source>
        <dbReference type="ARBA" id="ARBA00022529"/>
    </source>
</evidence>
<protein>
    <recommendedName>
        <fullName evidence="2">lysozyme</fullName>
        <ecNumber evidence="2">3.2.1.17</ecNumber>
    </recommendedName>
</protein>
<keyword evidence="3" id="KW-0929">Antimicrobial</keyword>
<dbReference type="EC" id="3.2.1.17" evidence="2"/>
<keyword evidence="6" id="KW-0044">Antibiotic</keyword>
<gene>
    <name evidence="10" type="ORF">MSPICULIGERA_LOCUS20056</name>
</gene>
<feature type="disulfide bond" evidence="9">
    <location>
        <begin position="39"/>
        <end position="45"/>
    </location>
</feature>
<organism evidence="10 11">
    <name type="scientific">Mesorhabditis spiculigera</name>
    <dbReference type="NCBI Taxonomy" id="96644"/>
    <lineage>
        <taxon>Eukaryota</taxon>
        <taxon>Metazoa</taxon>
        <taxon>Ecdysozoa</taxon>
        <taxon>Nematoda</taxon>
        <taxon>Chromadorea</taxon>
        <taxon>Rhabditida</taxon>
        <taxon>Rhabditina</taxon>
        <taxon>Rhabditomorpha</taxon>
        <taxon>Rhabditoidea</taxon>
        <taxon>Rhabditidae</taxon>
        <taxon>Mesorhabditinae</taxon>
        <taxon>Mesorhabditis</taxon>
    </lineage>
</organism>
<dbReference type="InterPro" id="IPR023346">
    <property type="entry name" value="Lysozyme-like_dom_sf"/>
</dbReference>
<keyword evidence="4" id="KW-0081">Bacteriolytic enzyme</keyword>